<proteinExistence type="predicted"/>
<name>L8MUA6_9CYAN</name>
<gene>
    <name evidence="1" type="ORF">Pse7429DRAFT_4482</name>
</gene>
<protein>
    <submittedName>
        <fullName evidence="1">Uncharacterized protein</fullName>
    </submittedName>
</protein>
<dbReference type="AlphaFoldDB" id="L8MUA6"/>
<accession>L8MUA6</accession>
<evidence type="ECO:0000313" key="2">
    <source>
        <dbReference type="Proteomes" id="UP000011201"/>
    </source>
</evidence>
<comment type="caution">
    <text evidence="1">The sequence shown here is derived from an EMBL/GenBank/DDBJ whole genome shotgun (WGS) entry which is preliminary data.</text>
</comment>
<keyword evidence="2" id="KW-1185">Reference proteome</keyword>
<dbReference type="Proteomes" id="UP000011201">
    <property type="component" value="Unassembled WGS sequence"/>
</dbReference>
<reference evidence="1 2" key="1">
    <citation type="journal article" date="2013" name="Proc. Natl. Acad. Sci. U.S.A.">
        <title>Improving the coverage of the cyanobacterial phylum using diversity-driven genome sequencing.</title>
        <authorList>
            <person name="Shih P.M."/>
            <person name="Wu D."/>
            <person name="Latifi A."/>
            <person name="Axen S.D."/>
            <person name="Fewer D.P."/>
            <person name="Talla E."/>
            <person name="Calteau A."/>
            <person name="Cai F."/>
            <person name="Tandeau de Marsac N."/>
            <person name="Rippka R."/>
            <person name="Herdman M."/>
            <person name="Sivonen K."/>
            <person name="Coursin T."/>
            <person name="Laurent T."/>
            <person name="Goodwin L."/>
            <person name="Nolan M."/>
            <person name="Davenport K.W."/>
            <person name="Han C.S."/>
            <person name="Rubin E.M."/>
            <person name="Eisen J.A."/>
            <person name="Woyke T."/>
            <person name="Gugger M."/>
            <person name="Kerfeld C.A."/>
        </authorList>
    </citation>
    <scope>NUCLEOTIDE SEQUENCE [LARGE SCALE GENOMIC DNA]</scope>
    <source>
        <strain evidence="1 2">PCC 7429</strain>
    </source>
</reference>
<dbReference type="EMBL" id="ALWB01000344">
    <property type="protein sequence ID" value="ELS30354.1"/>
    <property type="molecule type" value="Genomic_DNA"/>
</dbReference>
<organism evidence="1 2">
    <name type="scientific">Pseudanabaena biceps PCC 7429</name>
    <dbReference type="NCBI Taxonomy" id="927668"/>
    <lineage>
        <taxon>Bacteria</taxon>
        <taxon>Bacillati</taxon>
        <taxon>Cyanobacteriota</taxon>
        <taxon>Cyanophyceae</taxon>
        <taxon>Pseudanabaenales</taxon>
        <taxon>Pseudanabaenaceae</taxon>
        <taxon>Pseudanabaena</taxon>
    </lineage>
</organism>
<evidence type="ECO:0000313" key="1">
    <source>
        <dbReference type="EMBL" id="ELS30354.1"/>
    </source>
</evidence>
<dbReference type="PATRIC" id="fig|927668.3.peg.5133"/>
<sequence length="149" mass="16067">MQLHPLLSNPMTQSLKRYAVISTITLTLGLSLYGCGESRVAQCNKVVTIANKTKNLAAPKDMSGLGTLADNIEQIRTEVQSVNVQDSKLKELQGQLLAMYGDVSQSLKMQVKATEAKDKNALEKAKGDLSAAASKESDIVDRLNALCTK</sequence>